<gene>
    <name evidence="3" type="ORF">R2363_07350</name>
</gene>
<keyword evidence="4" id="KW-1185">Reference proteome</keyword>
<evidence type="ECO:0000313" key="4">
    <source>
        <dbReference type="Proteomes" id="UP001278571"/>
    </source>
</evidence>
<evidence type="ECO:0000313" key="3">
    <source>
        <dbReference type="EMBL" id="MDX2291983.1"/>
    </source>
</evidence>
<feature type="region of interest" description="Disordered" evidence="1">
    <location>
        <begin position="158"/>
        <end position="228"/>
    </location>
</feature>
<protein>
    <submittedName>
        <fullName evidence="3">DUF3558 domain-containing protein</fullName>
    </submittedName>
</protein>
<feature type="compositionally biased region" description="Low complexity" evidence="1">
    <location>
        <begin position="158"/>
        <end position="212"/>
    </location>
</feature>
<feature type="signal peptide" evidence="2">
    <location>
        <begin position="1"/>
        <end position="34"/>
    </location>
</feature>
<evidence type="ECO:0000256" key="2">
    <source>
        <dbReference type="SAM" id="SignalP"/>
    </source>
</evidence>
<proteinExistence type="predicted"/>
<organism evidence="3 4">
    <name type="scientific">Streptomyces roseolus</name>
    <dbReference type="NCBI Taxonomy" id="67358"/>
    <lineage>
        <taxon>Bacteria</taxon>
        <taxon>Bacillati</taxon>
        <taxon>Actinomycetota</taxon>
        <taxon>Actinomycetes</taxon>
        <taxon>Kitasatosporales</taxon>
        <taxon>Streptomycetaceae</taxon>
        <taxon>Streptomyces</taxon>
    </lineage>
</organism>
<name>A0ABU4K2N3_9ACTN</name>
<feature type="chain" id="PRO_5046158197" evidence="2">
    <location>
        <begin position="35"/>
        <end position="302"/>
    </location>
</feature>
<dbReference type="PROSITE" id="PS51257">
    <property type="entry name" value="PROKAR_LIPOPROTEIN"/>
    <property type="match status" value="1"/>
</dbReference>
<reference evidence="3 4" key="1">
    <citation type="submission" date="2023-10" db="EMBL/GenBank/DDBJ databases">
        <authorList>
            <person name="Wang X.X."/>
        </authorList>
    </citation>
    <scope>NUCLEOTIDE SEQUENCE [LARGE SCALE GENOMIC DNA]</scope>
    <source>
        <strain evidence="3 4">NBRC 12816</strain>
    </source>
</reference>
<dbReference type="RefSeq" id="WP_319008514.1">
    <property type="nucleotide sequence ID" value="NZ_JAWJZF010000281.1"/>
</dbReference>
<sequence>MQRKRFSPGRAPATLLGLGAGLAVMLGALTGCSAADPAEDVALDAKAGAAAAPVAPPGRYRTLFEPCGAVPPATLRELLPGTAALTDAERAKVLRGTTAVTYDTDRRVGCSWNADTEDGGAHRLVLDVERVVSYDPTVSDAARAQEVYTRKQLAAGIAVPTTPTPGPTTATPTTAAPPATASTAVSTSATASPTGPATAPAGSPSSGATPPVEGAPSAPATTGLESRTLGGLGDTAFVDDALGKAGGNGHQRVVSVVFRTSNVIVTVEYRQRTTGVAAAPDSKELQDRAQNLARLLADRLEE</sequence>
<keyword evidence="2" id="KW-0732">Signal</keyword>
<accession>A0ABU4K2N3</accession>
<evidence type="ECO:0000256" key="1">
    <source>
        <dbReference type="SAM" id="MobiDB-lite"/>
    </source>
</evidence>
<dbReference type="Proteomes" id="UP001278571">
    <property type="component" value="Unassembled WGS sequence"/>
</dbReference>
<dbReference type="EMBL" id="JAWJZF010000281">
    <property type="protein sequence ID" value="MDX2291983.1"/>
    <property type="molecule type" value="Genomic_DNA"/>
</dbReference>
<comment type="caution">
    <text evidence="3">The sequence shown here is derived from an EMBL/GenBank/DDBJ whole genome shotgun (WGS) entry which is preliminary data.</text>
</comment>